<dbReference type="PANTHER" id="PTHR43441:SF12">
    <property type="entry name" value="RIBOSOMAL N-ACETYLTRANSFERASE YDAF-RELATED"/>
    <property type="match status" value="1"/>
</dbReference>
<dbReference type="Pfam" id="PF13302">
    <property type="entry name" value="Acetyltransf_3"/>
    <property type="match status" value="1"/>
</dbReference>
<dbReference type="GO" id="GO:0008999">
    <property type="term" value="F:protein-N-terminal-alanine acetyltransferase activity"/>
    <property type="evidence" value="ECO:0007669"/>
    <property type="project" value="TreeGrafter"/>
</dbReference>
<dbReference type="Gene3D" id="3.40.630.30">
    <property type="match status" value="1"/>
</dbReference>
<dbReference type="RefSeq" id="WP_036067703.1">
    <property type="nucleotide sequence ID" value="NZ_MPLS01000039.1"/>
</dbReference>
<dbReference type="Proteomes" id="UP000192288">
    <property type="component" value="Unassembled WGS sequence"/>
</dbReference>
<name>A0A1X0VC47_LEUPS</name>
<reference evidence="2 3" key="1">
    <citation type="journal article" date="2017" name="Front. Microbiol.">
        <title>Genomic Characterization of Dairy Associated Leuconostoc Species and Diversity of Leuconostocs in Undefined Mixed Mesophilic Starter Cultures.</title>
        <authorList>
            <person name="Frantzen C.A."/>
            <person name="Kot W."/>
            <person name="Pedersen T.B."/>
            <person name="Ardo Y.M."/>
            <person name="Broadbent J.R."/>
            <person name="Neve H."/>
            <person name="Hansen L.H."/>
            <person name="Dal Bello F."/>
            <person name="Ostlie H.M."/>
            <person name="Kleppen H.P."/>
            <person name="Vogensen F.K."/>
            <person name="Holo H."/>
        </authorList>
    </citation>
    <scope>NUCLEOTIDE SEQUENCE [LARGE SCALE GENOMIC DNA]</scope>
    <source>
        <strain evidence="2 3">LMGCF08</strain>
    </source>
</reference>
<proteinExistence type="predicted"/>
<dbReference type="AlphaFoldDB" id="A0A1X0VC47"/>
<dbReference type="PROSITE" id="PS51186">
    <property type="entry name" value="GNAT"/>
    <property type="match status" value="1"/>
</dbReference>
<dbReference type="InterPro" id="IPR000182">
    <property type="entry name" value="GNAT_dom"/>
</dbReference>
<evidence type="ECO:0000313" key="3">
    <source>
        <dbReference type="Proteomes" id="UP000192288"/>
    </source>
</evidence>
<evidence type="ECO:0000313" key="2">
    <source>
        <dbReference type="EMBL" id="ORI97189.1"/>
    </source>
</evidence>
<protein>
    <recommendedName>
        <fullName evidence="1">N-acetyltransferase domain-containing protein</fullName>
    </recommendedName>
</protein>
<evidence type="ECO:0000259" key="1">
    <source>
        <dbReference type="PROSITE" id="PS51186"/>
    </source>
</evidence>
<organism evidence="2 3">
    <name type="scientific">Leuconostoc pseudomesenteroides</name>
    <dbReference type="NCBI Taxonomy" id="33968"/>
    <lineage>
        <taxon>Bacteria</taxon>
        <taxon>Bacillati</taxon>
        <taxon>Bacillota</taxon>
        <taxon>Bacilli</taxon>
        <taxon>Lactobacillales</taxon>
        <taxon>Lactobacillaceae</taxon>
        <taxon>Leuconostoc</taxon>
    </lineage>
</organism>
<dbReference type="InterPro" id="IPR051908">
    <property type="entry name" value="Ribosomal_N-acetyltransferase"/>
</dbReference>
<dbReference type="STRING" id="33968.BMS77_06785"/>
<accession>A0A1X0VC47</accession>
<gene>
    <name evidence="2" type="ORF">BMR96_08525</name>
</gene>
<feature type="domain" description="N-acetyltransferase" evidence="1">
    <location>
        <begin position="25"/>
        <end position="178"/>
    </location>
</feature>
<dbReference type="EMBL" id="MPLS01000039">
    <property type="protein sequence ID" value="ORI97189.1"/>
    <property type="molecule type" value="Genomic_DNA"/>
</dbReference>
<dbReference type="GO" id="GO:1990189">
    <property type="term" value="F:protein N-terminal-serine acetyltransferase activity"/>
    <property type="evidence" value="ECO:0007669"/>
    <property type="project" value="TreeGrafter"/>
</dbReference>
<dbReference type="GO" id="GO:0005737">
    <property type="term" value="C:cytoplasm"/>
    <property type="evidence" value="ECO:0007669"/>
    <property type="project" value="TreeGrafter"/>
</dbReference>
<dbReference type="PANTHER" id="PTHR43441">
    <property type="entry name" value="RIBOSOMAL-PROTEIN-SERINE ACETYLTRANSFERASE"/>
    <property type="match status" value="1"/>
</dbReference>
<sequence>MFSFKYDDDVSLSLPLPDQDSEALYALVEDSRTTLAQWLPWADQLRSADDEKEFLKTTLTHFGTGDSLNCVIRYRNQPVGMVSFNRIDKTHQHSEIGYWLGNQWHHKNIMHRAVTALLTIGFTEYNLRKIIINVDVNNDASNHVAQKLNCHLDGTKREDILYNNGKFADMNEWSLLRSEWEKQDKKSKE</sequence>
<comment type="caution">
    <text evidence="2">The sequence shown here is derived from an EMBL/GenBank/DDBJ whole genome shotgun (WGS) entry which is preliminary data.</text>
</comment>
<dbReference type="InterPro" id="IPR016181">
    <property type="entry name" value="Acyl_CoA_acyltransferase"/>
</dbReference>
<dbReference type="SUPFAM" id="SSF55729">
    <property type="entry name" value="Acyl-CoA N-acyltransferases (Nat)"/>
    <property type="match status" value="1"/>
</dbReference>